<name>A0ABR3ESK3_9AGAR</name>
<feature type="compositionally biased region" description="Polar residues" evidence="1">
    <location>
        <begin position="160"/>
        <end position="171"/>
    </location>
</feature>
<dbReference type="EMBL" id="JBAHYK010002093">
    <property type="protein sequence ID" value="KAL0565868.1"/>
    <property type="molecule type" value="Genomic_DNA"/>
</dbReference>
<organism evidence="2 3">
    <name type="scientific">Marasmius crinis-equi</name>
    <dbReference type="NCBI Taxonomy" id="585013"/>
    <lineage>
        <taxon>Eukaryota</taxon>
        <taxon>Fungi</taxon>
        <taxon>Dikarya</taxon>
        <taxon>Basidiomycota</taxon>
        <taxon>Agaricomycotina</taxon>
        <taxon>Agaricomycetes</taxon>
        <taxon>Agaricomycetidae</taxon>
        <taxon>Agaricales</taxon>
        <taxon>Marasmiineae</taxon>
        <taxon>Marasmiaceae</taxon>
        <taxon>Marasmius</taxon>
    </lineage>
</organism>
<protein>
    <submittedName>
        <fullName evidence="2">Uncharacterized protein</fullName>
    </submittedName>
</protein>
<evidence type="ECO:0000313" key="3">
    <source>
        <dbReference type="Proteomes" id="UP001465976"/>
    </source>
</evidence>
<proteinExistence type="predicted"/>
<comment type="caution">
    <text evidence="2">The sequence shown here is derived from an EMBL/GenBank/DDBJ whole genome shotgun (WGS) entry which is preliminary data.</text>
</comment>
<feature type="compositionally biased region" description="Basic and acidic residues" evidence="1">
    <location>
        <begin position="193"/>
        <end position="217"/>
    </location>
</feature>
<feature type="compositionally biased region" description="Basic and acidic residues" evidence="1">
    <location>
        <begin position="20"/>
        <end position="38"/>
    </location>
</feature>
<sequence>MEDASNHLDNPQTPARAKNKQLDVEQNRQTPRKADSTQRRNYQLPTKEFRKLVLKTMGVTIPELTLNHFFEGSVPEVPEKVVDATWKELQRMKREDGSSVIAAETGRWSWYERDPGNMSEDEDVVYKHMEGIWDAILDAAKKSWPGKKCTARLRCRPTFPSKSETQNSNFKTDGDVERLSNDEARQGTARQQKMAERKKPAEQKKIPSDRDRPDAYDSVVHLEFKKALTLEGANQV</sequence>
<evidence type="ECO:0000313" key="2">
    <source>
        <dbReference type="EMBL" id="KAL0565868.1"/>
    </source>
</evidence>
<feature type="compositionally biased region" description="Basic and acidic residues" evidence="1">
    <location>
        <begin position="172"/>
        <end position="185"/>
    </location>
</feature>
<accession>A0ABR3ESK3</accession>
<gene>
    <name evidence="2" type="ORF">V5O48_016156</name>
</gene>
<dbReference type="Proteomes" id="UP001465976">
    <property type="component" value="Unassembled WGS sequence"/>
</dbReference>
<keyword evidence="3" id="KW-1185">Reference proteome</keyword>
<feature type="region of interest" description="Disordered" evidence="1">
    <location>
        <begin position="158"/>
        <end position="217"/>
    </location>
</feature>
<reference evidence="2 3" key="1">
    <citation type="submission" date="2024-02" db="EMBL/GenBank/DDBJ databases">
        <title>A draft genome for the cacao thread blight pathogen Marasmius crinis-equi.</title>
        <authorList>
            <person name="Cohen S.P."/>
            <person name="Baruah I.K."/>
            <person name="Amoako-Attah I."/>
            <person name="Bukari Y."/>
            <person name="Meinhardt L.W."/>
            <person name="Bailey B.A."/>
        </authorList>
    </citation>
    <scope>NUCLEOTIDE SEQUENCE [LARGE SCALE GENOMIC DNA]</scope>
    <source>
        <strain evidence="2 3">GH-76</strain>
    </source>
</reference>
<evidence type="ECO:0000256" key="1">
    <source>
        <dbReference type="SAM" id="MobiDB-lite"/>
    </source>
</evidence>
<feature type="region of interest" description="Disordered" evidence="1">
    <location>
        <begin position="1"/>
        <end position="41"/>
    </location>
</feature>